<protein>
    <recommendedName>
        <fullName evidence="2">SANTA domain-containing protein</fullName>
    </recommendedName>
</protein>
<evidence type="ECO:0000313" key="4">
    <source>
        <dbReference type="Proteomes" id="UP001432322"/>
    </source>
</evidence>
<gene>
    <name evidence="3" type="ORF">PFISCL1PPCAC_18329</name>
</gene>
<dbReference type="Pfam" id="PF09133">
    <property type="entry name" value="SANTA"/>
    <property type="match status" value="1"/>
</dbReference>
<feature type="compositionally biased region" description="Low complexity" evidence="1">
    <location>
        <begin position="511"/>
        <end position="524"/>
    </location>
</feature>
<feature type="region of interest" description="Disordered" evidence="1">
    <location>
        <begin position="485"/>
        <end position="536"/>
    </location>
</feature>
<feature type="non-terminal residue" evidence="3">
    <location>
        <position position="1"/>
    </location>
</feature>
<sequence length="536" mass="62409">SHLCNPFHVALSDVHMSDEESYDGRNRLWRYTKRRETVISLPNERRDPGVKEGERAERNERWRREETIDISSDADSYYSDEPQSPRRMSIEEIMRMEEEAVARANPVIMEDERAELEERRAGTEPISTTSLSVHLYDGKKMKSWKRKVSKRTKKKKKNKREAKNGLREEESSEMSDPSSYSECESEEEEKKGKKRKKKKAKRKEERWRLEKKRKEEEEEDERTEEEEEEKSHRVLSMEEKLRRRRKIREFGVEESSQEEEGYGDKEKERSDEDELPILTIEDTAGESPTRAARAATAAAAHSSRESVAGGGGERREESTRQQRMESTVASQGRQRGKEKGERKGVSQRLSREISDKPVVSIRSWVILFVEGETNSPLFPHFIFRLEGLIEGNGDEIWKTSTIEKVRPPSILHTACKVYRLEGTMDAKRAKELGQESLISPFRHGFPIDWETRLFTFFEVMSKQSGIGEQVTKRRAKHHDDAWLMSEAKDGSERRKEKKKEREREKERRRVGAAARRAATAAAVEMSSSGKKKEKEK</sequence>
<feature type="compositionally biased region" description="Polar residues" evidence="1">
    <location>
        <begin position="324"/>
        <end position="333"/>
    </location>
</feature>
<feature type="domain" description="SANTA" evidence="2">
    <location>
        <begin position="360"/>
        <end position="451"/>
    </location>
</feature>
<feature type="region of interest" description="Disordered" evidence="1">
    <location>
        <begin position="43"/>
        <end position="66"/>
    </location>
</feature>
<name>A0AAV5W7R0_9BILA</name>
<dbReference type="InterPro" id="IPR015216">
    <property type="entry name" value="SANTA"/>
</dbReference>
<dbReference type="EMBL" id="BTSY01000005">
    <property type="protein sequence ID" value="GMT27032.1"/>
    <property type="molecule type" value="Genomic_DNA"/>
</dbReference>
<feature type="compositionally biased region" description="Low complexity" evidence="1">
    <location>
        <begin position="289"/>
        <end position="300"/>
    </location>
</feature>
<dbReference type="AlphaFoldDB" id="A0AAV5W7R0"/>
<feature type="compositionally biased region" description="Basic and acidic residues" evidence="1">
    <location>
        <begin position="335"/>
        <end position="350"/>
    </location>
</feature>
<feature type="compositionally biased region" description="Basic and acidic residues" evidence="1">
    <location>
        <begin position="202"/>
        <end position="215"/>
    </location>
</feature>
<feature type="region of interest" description="Disordered" evidence="1">
    <location>
        <begin position="116"/>
        <end position="350"/>
    </location>
</feature>
<accession>A0AAV5W7R0</accession>
<comment type="caution">
    <text evidence="3">The sequence shown here is derived from an EMBL/GenBank/DDBJ whole genome shotgun (WGS) entry which is preliminary data.</text>
</comment>
<feature type="non-terminal residue" evidence="3">
    <location>
        <position position="536"/>
    </location>
</feature>
<evidence type="ECO:0000259" key="2">
    <source>
        <dbReference type="Pfam" id="PF09133"/>
    </source>
</evidence>
<feature type="compositionally biased region" description="Basic and acidic residues" evidence="1">
    <location>
        <begin position="485"/>
        <end position="509"/>
    </location>
</feature>
<proteinExistence type="predicted"/>
<feature type="compositionally biased region" description="Basic and acidic residues" evidence="1">
    <location>
        <begin position="312"/>
        <end position="323"/>
    </location>
</feature>
<evidence type="ECO:0000313" key="3">
    <source>
        <dbReference type="EMBL" id="GMT27032.1"/>
    </source>
</evidence>
<keyword evidence="4" id="KW-1185">Reference proteome</keyword>
<feature type="compositionally biased region" description="Basic and acidic residues" evidence="1">
    <location>
        <begin position="229"/>
        <end position="241"/>
    </location>
</feature>
<organism evidence="3 4">
    <name type="scientific">Pristionchus fissidentatus</name>
    <dbReference type="NCBI Taxonomy" id="1538716"/>
    <lineage>
        <taxon>Eukaryota</taxon>
        <taxon>Metazoa</taxon>
        <taxon>Ecdysozoa</taxon>
        <taxon>Nematoda</taxon>
        <taxon>Chromadorea</taxon>
        <taxon>Rhabditida</taxon>
        <taxon>Rhabditina</taxon>
        <taxon>Diplogasteromorpha</taxon>
        <taxon>Diplogasteroidea</taxon>
        <taxon>Neodiplogasteridae</taxon>
        <taxon>Pristionchus</taxon>
    </lineage>
</organism>
<evidence type="ECO:0000256" key="1">
    <source>
        <dbReference type="SAM" id="MobiDB-lite"/>
    </source>
</evidence>
<feature type="compositionally biased region" description="Basic residues" evidence="1">
    <location>
        <begin position="141"/>
        <end position="160"/>
    </location>
</feature>
<reference evidence="3" key="1">
    <citation type="submission" date="2023-10" db="EMBL/GenBank/DDBJ databases">
        <title>Genome assembly of Pristionchus species.</title>
        <authorList>
            <person name="Yoshida K."/>
            <person name="Sommer R.J."/>
        </authorList>
    </citation>
    <scope>NUCLEOTIDE SEQUENCE</scope>
    <source>
        <strain evidence="3">RS5133</strain>
    </source>
</reference>
<feature type="compositionally biased region" description="Acidic residues" evidence="1">
    <location>
        <begin position="216"/>
        <end position="228"/>
    </location>
</feature>
<dbReference type="Proteomes" id="UP001432322">
    <property type="component" value="Unassembled WGS sequence"/>
</dbReference>
<feature type="compositionally biased region" description="Basic residues" evidence="1">
    <location>
        <begin position="192"/>
        <end position="201"/>
    </location>
</feature>